<gene>
    <name evidence="1" type="ORF">BFJ69_g14533</name>
</gene>
<sequence>MSRSVIAKGFIPFIHTRLAILLGFLAVLALQGMIHNCVNINLNLHTSTAVVKFHHALASSTADAIGGETSFKSWHIFPAKKVNFACGEVRAQICYLKNNVIVTTCASTR</sequence>
<comment type="caution">
    <text evidence="1">The sequence shown here is derived from an EMBL/GenBank/DDBJ whole genome shotgun (WGS) entry which is preliminary data.</text>
</comment>
<dbReference type="EMBL" id="MRCX01000231">
    <property type="protein sequence ID" value="RKK67399.1"/>
    <property type="molecule type" value="Genomic_DNA"/>
</dbReference>
<name>A0A420MH95_FUSOX</name>
<proteinExistence type="predicted"/>
<protein>
    <submittedName>
        <fullName evidence="1">Uncharacterized protein</fullName>
    </submittedName>
</protein>
<organism evidence="1 2">
    <name type="scientific">Fusarium oxysporum</name>
    <name type="common">Fusarium vascular wilt</name>
    <dbReference type="NCBI Taxonomy" id="5507"/>
    <lineage>
        <taxon>Eukaryota</taxon>
        <taxon>Fungi</taxon>
        <taxon>Dikarya</taxon>
        <taxon>Ascomycota</taxon>
        <taxon>Pezizomycotina</taxon>
        <taxon>Sordariomycetes</taxon>
        <taxon>Hypocreomycetidae</taxon>
        <taxon>Hypocreales</taxon>
        <taxon>Nectriaceae</taxon>
        <taxon>Fusarium</taxon>
        <taxon>Fusarium oxysporum species complex</taxon>
    </lineage>
</organism>
<dbReference type="Proteomes" id="UP000285084">
    <property type="component" value="Unassembled WGS sequence"/>
</dbReference>
<reference evidence="1 2" key="1">
    <citation type="journal article" date="2018" name="Sci. Rep.">
        <title>Characterisation of pathogen-specific regions and novel effector candidates in Fusarium oxysporum f. sp. cepae.</title>
        <authorList>
            <person name="Armitage A.D."/>
            <person name="Taylor A."/>
            <person name="Sobczyk M.K."/>
            <person name="Baxter L."/>
            <person name="Greenfield B.P."/>
            <person name="Bates H.J."/>
            <person name="Wilson F."/>
            <person name="Jackson A.C."/>
            <person name="Ott S."/>
            <person name="Harrison R.J."/>
            <person name="Clarkson J.P."/>
        </authorList>
    </citation>
    <scope>NUCLEOTIDE SEQUENCE [LARGE SCALE GENOMIC DNA]</scope>
    <source>
        <strain evidence="1 2">Fo_A13</strain>
    </source>
</reference>
<accession>A0A420MH95</accession>
<dbReference type="AlphaFoldDB" id="A0A420MH95"/>
<evidence type="ECO:0000313" key="2">
    <source>
        <dbReference type="Proteomes" id="UP000285084"/>
    </source>
</evidence>
<evidence type="ECO:0000313" key="1">
    <source>
        <dbReference type="EMBL" id="RKK67399.1"/>
    </source>
</evidence>